<evidence type="ECO:0008006" key="4">
    <source>
        <dbReference type="Google" id="ProtNLM"/>
    </source>
</evidence>
<keyword evidence="1" id="KW-0732">Signal</keyword>
<protein>
    <recommendedName>
        <fullName evidence="4">DUF3617 family protein</fullName>
    </recommendedName>
</protein>
<feature type="signal peptide" evidence="1">
    <location>
        <begin position="1"/>
        <end position="16"/>
    </location>
</feature>
<dbReference type="PROSITE" id="PS51257">
    <property type="entry name" value="PROKAR_LIPOPROTEIN"/>
    <property type="match status" value="1"/>
</dbReference>
<keyword evidence="3" id="KW-1185">Reference proteome</keyword>
<evidence type="ECO:0000313" key="3">
    <source>
        <dbReference type="Proteomes" id="UP000515861"/>
    </source>
</evidence>
<dbReference type="KEGG" id="ssau:H8M03_01290"/>
<dbReference type="RefSeq" id="WP_187479982.1">
    <property type="nucleotide sequence ID" value="NZ_CP060697.1"/>
</dbReference>
<organism evidence="2 3">
    <name type="scientific">Sphingomonas sabuli</name>
    <dbReference type="NCBI Taxonomy" id="2764186"/>
    <lineage>
        <taxon>Bacteria</taxon>
        <taxon>Pseudomonadati</taxon>
        <taxon>Pseudomonadota</taxon>
        <taxon>Alphaproteobacteria</taxon>
        <taxon>Sphingomonadales</taxon>
        <taxon>Sphingomonadaceae</taxon>
        <taxon>Sphingomonas</taxon>
    </lineage>
</organism>
<dbReference type="EMBL" id="CP060697">
    <property type="protein sequence ID" value="QNM83027.1"/>
    <property type="molecule type" value="Genomic_DNA"/>
</dbReference>
<dbReference type="AlphaFoldDB" id="A0A7G9L328"/>
<sequence length="153" mass="15672">MIVRLALMLCTAVSLAACDNASTGEPGGPLRSDTAVVPQGDDAANDLAANAGGLPEAGPTPRFAGLWAADDRSCQSAAWRISDAMLRAPDGASCSFNRVTEVEGGYDIQATCTGKGEAMADTLKLRFAEGTQALMVESQSLAKTSLAYCGKPA</sequence>
<proteinExistence type="predicted"/>
<name>A0A7G9L328_9SPHN</name>
<dbReference type="Proteomes" id="UP000515861">
    <property type="component" value="Chromosome"/>
</dbReference>
<accession>A0A7G9L328</accession>
<reference evidence="2 3" key="1">
    <citation type="submission" date="2020-08" db="EMBL/GenBank/DDBJ databases">
        <title>Sphingomonas sp. sand1-3 16S ribosomal RNA gene Genome sequencing and assembly.</title>
        <authorList>
            <person name="Kang M."/>
        </authorList>
    </citation>
    <scope>NUCLEOTIDE SEQUENCE [LARGE SCALE GENOMIC DNA]</scope>
    <source>
        <strain evidence="3">sand1-3</strain>
    </source>
</reference>
<evidence type="ECO:0000313" key="2">
    <source>
        <dbReference type="EMBL" id="QNM83027.1"/>
    </source>
</evidence>
<feature type="chain" id="PRO_5029012182" description="DUF3617 family protein" evidence="1">
    <location>
        <begin position="17"/>
        <end position="153"/>
    </location>
</feature>
<gene>
    <name evidence="2" type="ORF">H8M03_01290</name>
</gene>
<evidence type="ECO:0000256" key="1">
    <source>
        <dbReference type="SAM" id="SignalP"/>
    </source>
</evidence>